<dbReference type="Proteomes" id="UP000009227">
    <property type="component" value="Chromosome"/>
</dbReference>
<dbReference type="KEGG" id="mig:Metig_0104"/>
<keyword evidence="2" id="KW-1185">Reference proteome</keyword>
<protein>
    <submittedName>
        <fullName evidence="1">Uncharacterized protein</fullName>
    </submittedName>
</protein>
<dbReference type="PIRSF" id="PIRSF029129">
    <property type="entry name" value="DUF1786_pyruvate_format-lyase"/>
    <property type="match status" value="1"/>
</dbReference>
<dbReference type="InterPro" id="IPR014846">
    <property type="entry name" value="DUF1786_pyruvate_format-lyase"/>
</dbReference>
<proteinExistence type="predicted"/>
<evidence type="ECO:0000313" key="1">
    <source>
        <dbReference type="EMBL" id="AEF95665.1"/>
    </source>
</evidence>
<dbReference type="HOGENOM" id="CLU_803466_0_0_2"/>
<gene>
    <name evidence="1" type="ordered locus">Metig_0104</name>
</gene>
<dbReference type="Pfam" id="PF08735">
    <property type="entry name" value="DUF1786"/>
    <property type="match status" value="1"/>
</dbReference>
<evidence type="ECO:0000313" key="2">
    <source>
        <dbReference type="Proteomes" id="UP000009227"/>
    </source>
</evidence>
<accession>F6BEK4</accession>
<reference evidence="1 2" key="1">
    <citation type="submission" date="2011-05" db="EMBL/GenBank/DDBJ databases">
        <title>Complete sequence of Methanotorris igneus Kol 5.</title>
        <authorList>
            <consortium name="US DOE Joint Genome Institute"/>
            <person name="Lucas S."/>
            <person name="Han J."/>
            <person name="Lapidus A."/>
            <person name="Cheng J.-F."/>
            <person name="Goodwin L."/>
            <person name="Pitluck S."/>
            <person name="Peters L."/>
            <person name="Mikhailova N."/>
            <person name="Chertkov O."/>
            <person name="Han C."/>
            <person name="Tapia R."/>
            <person name="Land M."/>
            <person name="Hauser L."/>
            <person name="Kyrpides N."/>
            <person name="Ivanova N."/>
            <person name="Pagani I."/>
            <person name="Sieprawska-Lupa M."/>
            <person name="Whitman W."/>
            <person name="Woyke T."/>
        </authorList>
    </citation>
    <scope>NUCLEOTIDE SEQUENCE [LARGE SCALE GENOMIC DNA]</scope>
    <source>
        <strain evidence="2">DSM 5666 / JCM 11834 / Kol 5</strain>
    </source>
</reference>
<name>F6BEK4_METIK</name>
<dbReference type="InterPro" id="IPR043129">
    <property type="entry name" value="ATPase_NBD"/>
</dbReference>
<dbReference type="EMBL" id="CP002737">
    <property type="protein sequence ID" value="AEF95665.1"/>
    <property type="molecule type" value="Genomic_DNA"/>
</dbReference>
<dbReference type="SUPFAM" id="SSF53067">
    <property type="entry name" value="Actin-like ATPase domain"/>
    <property type="match status" value="1"/>
</dbReference>
<sequence>MPYSIYIFSINHLGDKMEVLCIDIGKGTQDILYIDTNKNIENSIKLILPSPTVILAEKIKKMNEDLKIDGVIMGGGPVNKAISEHIKKGFKVEISENAARTIRDDLEEVKKKGIIIKESIENPNVIFRDLDFDMLKNIFTSIGKEFNPDFVCVACQDHGFVKGQSDRITRFKYFENKLKETKDPYKFYFEEKTDYFSRFDAILETLKENNYKGFVMDSKIASICGILNYAKENGIDEFIGLDIGNGHTLGVSIKDGKIMGLFEHHTRLLTPKKLKNIVDKLANGTLTNEEIFNDNGHGAVVLDSINPEEILIAGPNREMFKDYGKYAYPGGDVMITGCVGLYDVLKSIKGF</sequence>
<dbReference type="AlphaFoldDB" id="F6BEK4"/>
<dbReference type="STRING" id="880724.Metig_0104"/>
<organism evidence="2">
    <name type="scientific">Methanotorris igneus (strain DSM 5666 / JCM 11834 / Kol 5)</name>
    <dbReference type="NCBI Taxonomy" id="880724"/>
    <lineage>
        <taxon>Archaea</taxon>
        <taxon>Methanobacteriati</taxon>
        <taxon>Methanobacteriota</taxon>
        <taxon>Methanomada group</taxon>
        <taxon>Methanococci</taxon>
        <taxon>Methanococcales</taxon>
        <taxon>Methanocaldococcaceae</taxon>
        <taxon>Methanotorris</taxon>
    </lineage>
</organism>